<dbReference type="Pfam" id="PF00622">
    <property type="entry name" value="SPRY"/>
    <property type="match status" value="1"/>
</dbReference>
<dbReference type="InterPro" id="IPR001870">
    <property type="entry name" value="B30.2/SPRY"/>
</dbReference>
<dbReference type="InterPro" id="IPR027417">
    <property type="entry name" value="P-loop_NTPase"/>
</dbReference>
<dbReference type="Gene3D" id="3.40.50.300">
    <property type="entry name" value="P-loop containing nucleotide triphosphate hydrolases"/>
    <property type="match status" value="1"/>
</dbReference>
<dbReference type="PROSITE" id="PS50188">
    <property type="entry name" value="B302_SPRY"/>
    <property type="match status" value="1"/>
</dbReference>
<reference evidence="9" key="2">
    <citation type="submission" date="2025-08" db="UniProtKB">
        <authorList>
            <consortium name="Ensembl"/>
        </authorList>
    </citation>
    <scope>IDENTIFICATION</scope>
</reference>
<dbReference type="InterPro" id="IPR041075">
    <property type="entry name" value="NOD1/2_WH"/>
</dbReference>
<dbReference type="SMART" id="SM00368">
    <property type="entry name" value="LRR_RI"/>
    <property type="match status" value="4"/>
</dbReference>
<dbReference type="PRINTS" id="PR01407">
    <property type="entry name" value="BUTYPHLNCDUF"/>
</dbReference>
<keyword evidence="2" id="KW-0963">Cytoplasm</keyword>
<dbReference type="Pfam" id="PF17776">
    <property type="entry name" value="NLRC4_HD2"/>
    <property type="match status" value="1"/>
</dbReference>
<keyword evidence="4" id="KW-0677">Repeat</keyword>
<dbReference type="Pfam" id="PF13765">
    <property type="entry name" value="PRY"/>
    <property type="match status" value="1"/>
</dbReference>
<evidence type="ECO:0000313" key="9">
    <source>
        <dbReference type="Ensembl" id="ENSDCDP00010022323.1"/>
    </source>
</evidence>
<dbReference type="PROSITE" id="PS50837">
    <property type="entry name" value="NACHT"/>
    <property type="match status" value="1"/>
</dbReference>
<dbReference type="FunFam" id="3.40.50.300:FF:000210">
    <property type="entry name" value="Si:dkey-16p6.1"/>
    <property type="match status" value="1"/>
</dbReference>
<dbReference type="GeneTree" id="ENSGT01150000286911"/>
<protein>
    <submittedName>
        <fullName evidence="9">Uncharacterized protein</fullName>
    </submittedName>
</protein>
<dbReference type="GO" id="GO:0005524">
    <property type="term" value="F:ATP binding"/>
    <property type="evidence" value="ECO:0007669"/>
    <property type="project" value="UniProtKB-KW"/>
</dbReference>
<evidence type="ECO:0000256" key="2">
    <source>
        <dbReference type="ARBA" id="ARBA00022490"/>
    </source>
</evidence>
<dbReference type="InterPro" id="IPR041267">
    <property type="entry name" value="NLRP_HD2"/>
</dbReference>
<feature type="domain" description="NACHT" evidence="8">
    <location>
        <begin position="144"/>
        <end position="278"/>
    </location>
</feature>
<keyword evidence="10" id="KW-1185">Reference proteome</keyword>
<dbReference type="InterPro" id="IPR013320">
    <property type="entry name" value="ConA-like_dom_sf"/>
</dbReference>
<dbReference type="AlphaFoldDB" id="A0AAY4BN37"/>
<evidence type="ECO:0000256" key="6">
    <source>
        <dbReference type="ARBA" id="ARBA00022840"/>
    </source>
</evidence>
<dbReference type="InterPro" id="IPR003877">
    <property type="entry name" value="SPRY_dom"/>
</dbReference>
<dbReference type="Pfam" id="PF14484">
    <property type="entry name" value="FISNA"/>
    <property type="match status" value="1"/>
</dbReference>
<dbReference type="InterPro" id="IPR001611">
    <property type="entry name" value="Leu-rich_rpt"/>
</dbReference>
<dbReference type="InterPro" id="IPR007111">
    <property type="entry name" value="NACHT_NTPase"/>
</dbReference>
<dbReference type="InterPro" id="IPR051261">
    <property type="entry name" value="NLR"/>
</dbReference>
<name>A0AAY4BN37_9TELE</name>
<evidence type="ECO:0000313" key="10">
    <source>
        <dbReference type="Proteomes" id="UP000694580"/>
    </source>
</evidence>
<comment type="subcellular location">
    <subcellularLocation>
        <location evidence="1">Cytoplasm</location>
    </subcellularLocation>
</comment>
<dbReference type="Pfam" id="PF05729">
    <property type="entry name" value="NACHT"/>
    <property type="match status" value="1"/>
</dbReference>
<evidence type="ECO:0000259" key="8">
    <source>
        <dbReference type="PROSITE" id="PS50837"/>
    </source>
</evidence>
<keyword evidence="3" id="KW-0433">Leucine-rich repeat</keyword>
<dbReference type="Pfam" id="PF13516">
    <property type="entry name" value="LRR_6"/>
    <property type="match status" value="4"/>
</dbReference>
<accession>A0AAY4BN37</accession>
<evidence type="ECO:0000256" key="5">
    <source>
        <dbReference type="ARBA" id="ARBA00022741"/>
    </source>
</evidence>
<feature type="domain" description="B30.2/SPRY" evidence="7">
    <location>
        <begin position="793"/>
        <end position="987"/>
    </location>
</feature>
<dbReference type="Proteomes" id="UP000694580">
    <property type="component" value="Chromosome 3"/>
</dbReference>
<dbReference type="Pfam" id="PF17779">
    <property type="entry name" value="WHD_NOD2"/>
    <property type="match status" value="1"/>
</dbReference>
<dbReference type="GO" id="GO:0005737">
    <property type="term" value="C:cytoplasm"/>
    <property type="evidence" value="ECO:0007669"/>
    <property type="project" value="UniProtKB-SubCell"/>
</dbReference>
<dbReference type="InterPro" id="IPR006574">
    <property type="entry name" value="PRY"/>
</dbReference>
<keyword evidence="6" id="KW-0067">ATP-binding</keyword>
<reference evidence="9" key="3">
    <citation type="submission" date="2025-09" db="UniProtKB">
        <authorList>
            <consortium name="Ensembl"/>
        </authorList>
    </citation>
    <scope>IDENTIFICATION</scope>
</reference>
<proteinExistence type="predicted"/>
<reference evidence="9 10" key="1">
    <citation type="submission" date="2020-06" db="EMBL/GenBank/DDBJ databases">
        <authorList>
            <consortium name="Wellcome Sanger Institute Data Sharing"/>
        </authorList>
    </citation>
    <scope>NUCLEOTIDE SEQUENCE [LARGE SCALE GENOMIC DNA]</scope>
</reference>
<dbReference type="Gene3D" id="3.80.10.10">
    <property type="entry name" value="Ribonuclease Inhibitor"/>
    <property type="match status" value="2"/>
</dbReference>
<dbReference type="SMART" id="SM00589">
    <property type="entry name" value="PRY"/>
    <property type="match status" value="1"/>
</dbReference>
<organism evidence="9 10">
    <name type="scientific">Denticeps clupeoides</name>
    <name type="common">denticle herring</name>
    <dbReference type="NCBI Taxonomy" id="299321"/>
    <lineage>
        <taxon>Eukaryota</taxon>
        <taxon>Metazoa</taxon>
        <taxon>Chordata</taxon>
        <taxon>Craniata</taxon>
        <taxon>Vertebrata</taxon>
        <taxon>Euteleostomi</taxon>
        <taxon>Actinopterygii</taxon>
        <taxon>Neopterygii</taxon>
        <taxon>Teleostei</taxon>
        <taxon>Clupei</taxon>
        <taxon>Clupeiformes</taxon>
        <taxon>Denticipitoidei</taxon>
        <taxon>Denticipitidae</taxon>
        <taxon>Denticeps</taxon>
    </lineage>
</organism>
<evidence type="ECO:0000259" key="7">
    <source>
        <dbReference type="PROSITE" id="PS50188"/>
    </source>
</evidence>
<dbReference type="InterPro" id="IPR043136">
    <property type="entry name" value="B30.2/SPRY_sf"/>
</dbReference>
<keyword evidence="5" id="KW-0547">Nucleotide-binding</keyword>
<dbReference type="PANTHER" id="PTHR24106">
    <property type="entry name" value="NACHT, LRR AND CARD DOMAINS-CONTAINING"/>
    <property type="match status" value="1"/>
</dbReference>
<evidence type="ECO:0000256" key="3">
    <source>
        <dbReference type="ARBA" id="ARBA00022614"/>
    </source>
</evidence>
<sequence length="987" mass="110012">MNSPFEISPDSCFSGGVRAPVIHSQSTVPARWSPGVDVTVTHALVFALLSEHLTMEKVLLEHKSLMKKRFECIFEGVEKKNNKTLLNKVYTDLYITEGESEEVNGEHEVWQLEAASRKPTARDGTAINCNDIFKPLPGQEEHIRVVLTKGIAGIGKTVSVQKFILDWADGSANQDVDFIFALPFRELNLVKSRRYSLLGLLLEFHPELRGLGDSRMWNGRKTVFLFDGLDESRLKMDFGKTRLADAGEVSSVDALVANLIEGKLLPSAFIWVTSRPAAASQIPSRYVDQLTEVRGFSVPQREEYFRKKVRDGAQAGRIISHIKVSRSLHIMCHIPVFCWISATVLQKMLAEEDDREIPKTLTEMYAHFLVIQTNIRSQKYHGESEADREKLLCSHRDVLLKLAELAFLHLENGNLMFYEEDLRECGIDVDEASVYSGMCTEIFREELVFFQRKVYCFVHLSIQEFLAAVYVFHCYVSRSMAALRSFLKGKSRASPGNIPLDVLLSSAVNKASESSNGHLDLFLRFLHGISLEANQRLLLGLLKQTKNDPSSVKKTIQNLKEMQRKNISPERCINLFHCLIEMNDSSVHDEIQAFLKSERGSVKLLSPAHCSALAYMLLMSEEPLEELDLRRYKTSDEGRRRLLPAVRYCRTARIGGCRLTEKMCETVAWALRAASSHLRELDLSDSVLLDSGVRMLTSSLMSPSCKLETLRLSHCRLTEKGCAALTPALCSAGSPVRTLDLSGNDLQDPGVEALSGGLKSPECKLEALRWSSGCASLASALTSNPSHLRELDLSYNHLGDQGVGLLSGYACRLALDPDTAYGELSLCREKRKATFASVPDWSPDRPERFLLCPQVLCGDGLTGRAYWEVEWTGTRVIIGGAYKGLSRKGAADVAGLGATENSWDLECSARSGYVAWHHEKRTEVPARGGLSGRVGVFLDWSAGTLSFYTVSLETVTHLHTFRATFAEPVYPGFWVSPESSVSLQHLT</sequence>
<dbReference type="Gene3D" id="2.60.120.920">
    <property type="match status" value="1"/>
</dbReference>
<evidence type="ECO:0000256" key="4">
    <source>
        <dbReference type="ARBA" id="ARBA00022737"/>
    </source>
</evidence>
<dbReference type="InterPro" id="IPR003879">
    <property type="entry name" value="Butyrophylin_SPRY"/>
</dbReference>
<dbReference type="SMART" id="SM01288">
    <property type="entry name" value="FISNA"/>
    <property type="match status" value="1"/>
</dbReference>
<dbReference type="Ensembl" id="ENSDCDT00010026426.1">
    <property type="protein sequence ID" value="ENSDCDP00010022323.1"/>
    <property type="gene ID" value="ENSDCDG00010012875.1"/>
</dbReference>
<evidence type="ECO:0000256" key="1">
    <source>
        <dbReference type="ARBA" id="ARBA00004496"/>
    </source>
</evidence>
<dbReference type="InterPro" id="IPR029495">
    <property type="entry name" value="NACHT-assoc"/>
</dbReference>
<dbReference type="SUPFAM" id="SSF52047">
    <property type="entry name" value="RNI-like"/>
    <property type="match status" value="1"/>
</dbReference>
<dbReference type="SMART" id="SM00449">
    <property type="entry name" value="SPRY"/>
    <property type="match status" value="1"/>
</dbReference>
<dbReference type="CDD" id="cd16040">
    <property type="entry name" value="SPRY_PRY_SNTX"/>
    <property type="match status" value="1"/>
</dbReference>
<dbReference type="SUPFAM" id="SSF49899">
    <property type="entry name" value="Concanavalin A-like lectins/glucanases"/>
    <property type="match status" value="1"/>
</dbReference>
<dbReference type="InterPro" id="IPR032675">
    <property type="entry name" value="LRR_dom_sf"/>
</dbReference>